<name>A0A6G0VYQ0_APHCR</name>
<dbReference type="Pfam" id="PF10545">
    <property type="entry name" value="MADF_DNA_bdg"/>
    <property type="match status" value="1"/>
</dbReference>
<dbReference type="GO" id="GO:0003677">
    <property type="term" value="F:DNA binding"/>
    <property type="evidence" value="ECO:0007669"/>
    <property type="project" value="InterPro"/>
</dbReference>
<gene>
    <name evidence="2" type="ORF">FWK35_00024245</name>
</gene>
<reference evidence="2 3" key="1">
    <citation type="submission" date="2019-08" db="EMBL/GenBank/DDBJ databases">
        <title>Whole genome of Aphis craccivora.</title>
        <authorList>
            <person name="Voronova N.V."/>
            <person name="Shulinski R.S."/>
            <person name="Bandarenka Y.V."/>
            <person name="Zhorov D.G."/>
            <person name="Warner D."/>
        </authorList>
    </citation>
    <scope>NUCLEOTIDE SEQUENCE [LARGE SCALE GENOMIC DNA]</scope>
    <source>
        <strain evidence="2">180601</strain>
        <tissue evidence="2">Whole Body</tissue>
    </source>
</reference>
<keyword evidence="3" id="KW-1185">Reference proteome</keyword>
<dbReference type="InterPro" id="IPR006578">
    <property type="entry name" value="MADF-dom"/>
</dbReference>
<dbReference type="OrthoDB" id="6599115at2759"/>
<sequence length="319" mass="36805">MNTEMLIELVRERPCLYDMSIKKYSDHAYKETIWREIAAILKQPVQDCKKTWTNLRDSFRRAQKNAVTKSGQKSKLLKKWKFEDELQFLKSHMKERESISNIDTVSDDDEEVIEEDNEICLPEKNTELDTDPSCNDTYFNNLSPCTPTPSPKEYRQPILKNTLATMAKKKSKVSNSPSETASSTLMKYILENKNESKSELSAIDQFFLSMCSTVKQFSPYHQHLAKTKIFSIVSEIELENLGSIQQQQLFHPRSQSISNFDVQHQVQAVAPQMPPGQSQHHPQSQINSLYPLQQHSEDSQEAQNLTSSATSYFQHYQVD</sequence>
<feature type="non-terminal residue" evidence="2">
    <location>
        <position position="319"/>
    </location>
</feature>
<dbReference type="Pfam" id="PF02944">
    <property type="entry name" value="BESS"/>
    <property type="match status" value="1"/>
</dbReference>
<dbReference type="InterPro" id="IPR039353">
    <property type="entry name" value="TF_Adf1"/>
</dbReference>
<evidence type="ECO:0000313" key="2">
    <source>
        <dbReference type="EMBL" id="KAF0714531.1"/>
    </source>
</evidence>
<dbReference type="PANTHER" id="PTHR12243:SF67">
    <property type="entry name" value="COREPRESSOR OF PANGOLIN, ISOFORM A-RELATED"/>
    <property type="match status" value="1"/>
</dbReference>
<proteinExistence type="predicted"/>
<accession>A0A6G0VYQ0</accession>
<evidence type="ECO:0000259" key="1">
    <source>
        <dbReference type="PROSITE" id="PS51029"/>
    </source>
</evidence>
<dbReference type="SMART" id="SM00595">
    <property type="entry name" value="MADF"/>
    <property type="match status" value="1"/>
</dbReference>
<feature type="domain" description="MADF" evidence="1">
    <location>
        <begin position="5"/>
        <end position="94"/>
    </location>
</feature>
<dbReference type="PANTHER" id="PTHR12243">
    <property type="entry name" value="MADF DOMAIN TRANSCRIPTION FACTOR"/>
    <property type="match status" value="1"/>
</dbReference>
<dbReference type="Proteomes" id="UP000478052">
    <property type="component" value="Unassembled WGS sequence"/>
</dbReference>
<protein>
    <submittedName>
        <fullName evidence="2">Variant-silencing SET domain-containing protein-like</fullName>
    </submittedName>
</protein>
<dbReference type="EMBL" id="VUJU01010382">
    <property type="protein sequence ID" value="KAF0714531.1"/>
    <property type="molecule type" value="Genomic_DNA"/>
</dbReference>
<dbReference type="PROSITE" id="PS51029">
    <property type="entry name" value="MADF"/>
    <property type="match status" value="1"/>
</dbReference>
<comment type="caution">
    <text evidence="2">The sequence shown here is derived from an EMBL/GenBank/DDBJ whole genome shotgun (WGS) entry which is preliminary data.</text>
</comment>
<dbReference type="AlphaFoldDB" id="A0A6G0VYQ0"/>
<evidence type="ECO:0000313" key="3">
    <source>
        <dbReference type="Proteomes" id="UP000478052"/>
    </source>
</evidence>
<dbReference type="InterPro" id="IPR004210">
    <property type="entry name" value="BESS_motif"/>
</dbReference>
<organism evidence="2 3">
    <name type="scientific">Aphis craccivora</name>
    <name type="common">Cowpea aphid</name>
    <dbReference type="NCBI Taxonomy" id="307492"/>
    <lineage>
        <taxon>Eukaryota</taxon>
        <taxon>Metazoa</taxon>
        <taxon>Ecdysozoa</taxon>
        <taxon>Arthropoda</taxon>
        <taxon>Hexapoda</taxon>
        <taxon>Insecta</taxon>
        <taxon>Pterygota</taxon>
        <taxon>Neoptera</taxon>
        <taxon>Paraneoptera</taxon>
        <taxon>Hemiptera</taxon>
        <taxon>Sternorrhyncha</taxon>
        <taxon>Aphidomorpha</taxon>
        <taxon>Aphidoidea</taxon>
        <taxon>Aphididae</taxon>
        <taxon>Aphidini</taxon>
        <taxon>Aphis</taxon>
        <taxon>Aphis</taxon>
    </lineage>
</organism>